<dbReference type="GO" id="GO:0005737">
    <property type="term" value="C:cytoplasm"/>
    <property type="evidence" value="ECO:0007669"/>
    <property type="project" value="UniProtKB-SubCell"/>
</dbReference>
<dbReference type="GO" id="GO:0006355">
    <property type="term" value="P:regulation of DNA-templated transcription"/>
    <property type="evidence" value="ECO:0007669"/>
    <property type="project" value="InterPro"/>
</dbReference>
<evidence type="ECO:0000256" key="1">
    <source>
        <dbReference type="ARBA" id="ARBA00022490"/>
    </source>
</evidence>
<keyword evidence="6 8" id="KW-0238">DNA-binding</keyword>
<evidence type="ECO:0000256" key="7">
    <source>
        <dbReference type="ARBA" id="ARBA00023306"/>
    </source>
</evidence>
<dbReference type="Proteomes" id="UP000255326">
    <property type="component" value="Unassembled WGS sequence"/>
</dbReference>
<dbReference type="HAMAP" id="MF_01170">
    <property type="entry name" value="RacA"/>
    <property type="match status" value="1"/>
</dbReference>
<dbReference type="InterPro" id="IPR009057">
    <property type="entry name" value="Homeodomain-like_sf"/>
</dbReference>
<dbReference type="CDD" id="cd04762">
    <property type="entry name" value="HTH_MerR-trunc"/>
    <property type="match status" value="1"/>
</dbReference>
<feature type="DNA-binding region" description="H-T-H motif" evidence="8">
    <location>
        <begin position="3"/>
        <end position="23"/>
    </location>
</feature>
<comment type="function">
    <text evidence="8">Required for the formation of axial filaments and for anchoring the origin regions at the cell poles in sporulating cells, thus ensuring proper chromosome segregation in the prespore. Binds in a dispersed manner throughout the chromosome but preferentially to sites clustered in the origin portion of the chromosome, causing condensation of the chromosome and its remodeling into an elongated, anchored structure.</text>
</comment>
<dbReference type="InterPro" id="IPR023522">
    <property type="entry name" value="Chrosome_anchoring_RacA"/>
</dbReference>
<dbReference type="GO" id="GO:0008356">
    <property type="term" value="P:asymmetric cell division"/>
    <property type="evidence" value="ECO:0007669"/>
    <property type="project" value="UniProtKB-UniRule"/>
</dbReference>
<dbReference type="GO" id="GO:0030435">
    <property type="term" value="P:sporulation resulting in formation of a cellular spore"/>
    <property type="evidence" value="ECO:0007669"/>
    <property type="project" value="UniProtKB-UniRule"/>
</dbReference>
<keyword evidence="1 8" id="KW-0963">Cytoplasm</keyword>
<accession>A0A370G7K1</accession>
<keyword evidence="3 8" id="KW-0159">Chromosome partition</keyword>
<protein>
    <recommendedName>
        <fullName evidence="8">Chromosome-anchoring protein RacA</fullName>
    </recommendedName>
</protein>
<evidence type="ECO:0000313" key="10">
    <source>
        <dbReference type="EMBL" id="RDI38504.1"/>
    </source>
</evidence>
<dbReference type="OrthoDB" id="2991292at2"/>
<feature type="coiled-coil region" evidence="8">
    <location>
        <begin position="112"/>
        <end position="139"/>
    </location>
</feature>
<dbReference type="EMBL" id="QQAY01000017">
    <property type="protein sequence ID" value="RDI38504.1"/>
    <property type="molecule type" value="Genomic_DNA"/>
</dbReference>
<dbReference type="InterPro" id="IPR000551">
    <property type="entry name" value="MerR-type_HTH_dom"/>
</dbReference>
<comment type="similarity">
    <text evidence="8">Belongs to the RacA family.</text>
</comment>
<keyword evidence="2 8" id="KW-0132">Cell division</keyword>
<dbReference type="GO" id="GO:0003690">
    <property type="term" value="F:double-stranded DNA binding"/>
    <property type="evidence" value="ECO:0007669"/>
    <property type="project" value="UniProtKB-UniRule"/>
</dbReference>
<dbReference type="SUPFAM" id="SSF46689">
    <property type="entry name" value="Homeodomain-like"/>
    <property type="match status" value="1"/>
</dbReference>
<comment type="subcellular location">
    <subcellularLocation>
        <location evidence="8">Cytoplasm</location>
    </subcellularLocation>
    <text evidence="8">Localizes to cell poles and nucleoid.</text>
</comment>
<reference evidence="10 11" key="1">
    <citation type="submission" date="2018-07" db="EMBL/GenBank/DDBJ databases">
        <title>Genomic Encyclopedia of Type Strains, Phase IV (KMG-IV): sequencing the most valuable type-strain genomes for metagenomic binning, comparative biology and taxonomic classification.</title>
        <authorList>
            <person name="Goeker M."/>
        </authorList>
    </citation>
    <scope>NUCLEOTIDE SEQUENCE [LARGE SCALE GENOMIC DNA]</scope>
    <source>
        <strain evidence="10 11">DSM 25281</strain>
    </source>
</reference>
<evidence type="ECO:0000256" key="2">
    <source>
        <dbReference type="ARBA" id="ARBA00022618"/>
    </source>
</evidence>
<dbReference type="GO" id="GO:0007059">
    <property type="term" value="P:chromosome segregation"/>
    <property type="evidence" value="ECO:0007669"/>
    <property type="project" value="UniProtKB-UniRule"/>
</dbReference>
<dbReference type="GO" id="GO:0030261">
    <property type="term" value="P:chromosome condensation"/>
    <property type="evidence" value="ECO:0007669"/>
    <property type="project" value="UniProtKB-UniRule"/>
</dbReference>
<evidence type="ECO:0000313" key="11">
    <source>
        <dbReference type="Proteomes" id="UP000255326"/>
    </source>
</evidence>
<dbReference type="Gene3D" id="1.10.1660.10">
    <property type="match status" value="1"/>
</dbReference>
<keyword evidence="11" id="KW-1185">Reference proteome</keyword>
<evidence type="ECO:0000256" key="5">
    <source>
        <dbReference type="ARBA" id="ARBA00023054"/>
    </source>
</evidence>
<evidence type="ECO:0000256" key="6">
    <source>
        <dbReference type="ARBA" id="ARBA00023125"/>
    </source>
</evidence>
<keyword evidence="5 8" id="KW-0175">Coiled coil</keyword>
<dbReference type="AlphaFoldDB" id="A0A370G7K1"/>
<sequence>MNTSYVANLLGVSPSTVQRWIKQLDLEMERNEIGHYSFTEDDVAVFKTIHKQLQNGVILQDVKLAKMNKRKGSAVVVKKETEAADSQKILQRLSSLEQLVQNKADSVVSYQLLTHRREIEELEKEVKRLQERVEALEKAHPGSRKPSSSELPLVLDQEKISMKRRKKNILTLLFGF</sequence>
<gene>
    <name evidence="8" type="primary">racA</name>
    <name evidence="10" type="ORF">DFR59_11746</name>
</gene>
<evidence type="ECO:0000256" key="8">
    <source>
        <dbReference type="HAMAP-Rule" id="MF_01170"/>
    </source>
</evidence>
<dbReference type="Pfam" id="PF13411">
    <property type="entry name" value="MerR_1"/>
    <property type="match status" value="1"/>
</dbReference>
<evidence type="ECO:0000259" key="9">
    <source>
        <dbReference type="Pfam" id="PF13411"/>
    </source>
</evidence>
<evidence type="ECO:0000256" key="4">
    <source>
        <dbReference type="ARBA" id="ARBA00022969"/>
    </source>
</evidence>
<name>A0A370G7K1_9BACI</name>
<keyword evidence="4 8" id="KW-0749">Sporulation</keyword>
<organism evidence="10 11">
    <name type="scientific">Falsibacillus pallidus</name>
    <dbReference type="NCBI Taxonomy" id="493781"/>
    <lineage>
        <taxon>Bacteria</taxon>
        <taxon>Bacillati</taxon>
        <taxon>Bacillota</taxon>
        <taxon>Bacilli</taxon>
        <taxon>Bacillales</taxon>
        <taxon>Bacillaceae</taxon>
        <taxon>Falsibacillus</taxon>
    </lineage>
</organism>
<keyword evidence="7 8" id="KW-0131">Cell cycle</keyword>
<comment type="caution">
    <text evidence="10">The sequence shown here is derived from an EMBL/GenBank/DDBJ whole genome shotgun (WGS) entry which is preliminary data.</text>
</comment>
<evidence type="ECO:0000256" key="3">
    <source>
        <dbReference type="ARBA" id="ARBA00022829"/>
    </source>
</evidence>
<feature type="domain" description="HTH merR-type" evidence="9">
    <location>
        <begin position="1"/>
        <end position="63"/>
    </location>
</feature>
<proteinExistence type="inferred from homology"/>
<dbReference type="RefSeq" id="WP_114746923.1">
    <property type="nucleotide sequence ID" value="NZ_QQAY01000017.1"/>
</dbReference>